<reference evidence="1 2" key="1">
    <citation type="submission" date="2020-04" db="EMBL/GenBank/DDBJ databases">
        <title>Description of novel Gluconacetobacter.</title>
        <authorList>
            <person name="Sombolestani A."/>
        </authorList>
    </citation>
    <scope>NUCLEOTIDE SEQUENCE [LARGE SCALE GENOMIC DNA]</scope>
    <source>
        <strain evidence="1 2">LMG 27802</strain>
    </source>
</reference>
<accession>A0A7W4K8L0</accession>
<protein>
    <submittedName>
        <fullName evidence="1">Uncharacterized protein</fullName>
    </submittedName>
</protein>
<dbReference type="RefSeq" id="WP_182959425.1">
    <property type="nucleotide sequence ID" value="NZ_JABEQM010000009.1"/>
</dbReference>
<name>A0A7W4K8L0_9PROT</name>
<sequence length="46" mass="4999">MAIAFQKELGKARVTLFSLCQTRPVIIPDTGGTAAENPHGETWKTL</sequence>
<organism evidence="1 2">
    <name type="scientific">Gluconacetobacter tumulisoli</name>
    <dbReference type="NCBI Taxonomy" id="1286189"/>
    <lineage>
        <taxon>Bacteria</taxon>
        <taxon>Pseudomonadati</taxon>
        <taxon>Pseudomonadota</taxon>
        <taxon>Alphaproteobacteria</taxon>
        <taxon>Acetobacterales</taxon>
        <taxon>Acetobacteraceae</taxon>
        <taxon>Gluconacetobacter</taxon>
    </lineage>
</organism>
<evidence type="ECO:0000313" key="2">
    <source>
        <dbReference type="Proteomes" id="UP000578030"/>
    </source>
</evidence>
<keyword evidence="2" id="KW-1185">Reference proteome</keyword>
<gene>
    <name evidence="1" type="ORF">HLH28_12020</name>
</gene>
<dbReference type="AlphaFoldDB" id="A0A7W4K8L0"/>
<dbReference type="EMBL" id="JABEQM010000009">
    <property type="protein sequence ID" value="MBB2202290.1"/>
    <property type="molecule type" value="Genomic_DNA"/>
</dbReference>
<comment type="caution">
    <text evidence="1">The sequence shown here is derived from an EMBL/GenBank/DDBJ whole genome shotgun (WGS) entry which is preliminary data.</text>
</comment>
<dbReference type="Proteomes" id="UP000578030">
    <property type="component" value="Unassembled WGS sequence"/>
</dbReference>
<evidence type="ECO:0000313" key="1">
    <source>
        <dbReference type="EMBL" id="MBB2202290.1"/>
    </source>
</evidence>
<proteinExistence type="predicted"/>